<gene>
    <name evidence="3 5" type="ORF">C24H12.1</name>
    <name evidence="3" type="ORF">CELE_C24H12.1</name>
</gene>
<dbReference type="PANTHER" id="PTHR21503:SF8">
    <property type="entry name" value="F-BOX ASSOCIATED DOMAIN-CONTAINING PROTEIN-RELATED"/>
    <property type="match status" value="1"/>
</dbReference>
<dbReference type="AGR" id="WB:WBGene00016071"/>
<feature type="domain" description="F-box" evidence="2">
    <location>
        <begin position="28"/>
        <end position="76"/>
    </location>
</feature>
<dbReference type="Bgee" id="WBGene00016071">
    <property type="expression patterns" value="Expressed in pharyngeal muscle cell (C elegans) and 3 other cell types or tissues"/>
</dbReference>
<dbReference type="Proteomes" id="UP000001940">
    <property type="component" value="Chromosome II"/>
</dbReference>
<reference evidence="3 4" key="1">
    <citation type="journal article" date="1998" name="Science">
        <title>Genome sequence of the nematode C. elegans: a platform for investigating biology.</title>
        <authorList>
            <consortium name="The C. elegans sequencing consortium"/>
            <person name="Sulson J.E."/>
            <person name="Waterston R."/>
        </authorList>
    </citation>
    <scope>NUCLEOTIDE SEQUENCE [LARGE SCALE GENOMIC DNA]</scope>
    <source>
        <strain evidence="3 4">Bristol N2</strain>
    </source>
</reference>
<evidence type="ECO:0000313" key="3">
    <source>
        <dbReference type="EMBL" id="CCD62826.2"/>
    </source>
</evidence>
<dbReference type="PIR" id="T32336">
    <property type="entry name" value="T32336"/>
</dbReference>
<keyword evidence="1" id="KW-0812">Transmembrane</keyword>
<proteinExistence type="predicted"/>
<feature type="transmembrane region" description="Helical" evidence="1">
    <location>
        <begin position="6"/>
        <end position="24"/>
    </location>
</feature>
<evidence type="ECO:0000256" key="1">
    <source>
        <dbReference type="SAM" id="Phobius"/>
    </source>
</evidence>
<dbReference type="KEGG" id="cel:CELE_C24H12.1"/>
<accession>O17165</accession>
<dbReference type="PANTHER" id="PTHR21503">
    <property type="entry name" value="F-BOX-CONTAINING HYPOTHETICAL PROTEIN C.ELEGANS"/>
    <property type="match status" value="1"/>
</dbReference>
<organism evidence="3 4">
    <name type="scientific">Caenorhabditis elegans</name>
    <dbReference type="NCBI Taxonomy" id="6239"/>
    <lineage>
        <taxon>Eukaryota</taxon>
        <taxon>Metazoa</taxon>
        <taxon>Ecdysozoa</taxon>
        <taxon>Nematoda</taxon>
        <taxon>Chromadorea</taxon>
        <taxon>Rhabditida</taxon>
        <taxon>Rhabditina</taxon>
        <taxon>Rhabditomorpha</taxon>
        <taxon>Rhabditoidea</taxon>
        <taxon>Rhabditidae</taxon>
        <taxon>Peloderinae</taxon>
        <taxon>Caenorhabditis</taxon>
    </lineage>
</organism>
<protein>
    <submittedName>
        <fullName evidence="3">F-box domain-containing protein</fullName>
    </submittedName>
</protein>
<dbReference type="HOGENOM" id="CLU_049370_1_0_1"/>
<dbReference type="FunCoup" id="O17165">
    <property type="interactions" value="824"/>
</dbReference>
<dbReference type="Pfam" id="PF07735">
    <property type="entry name" value="FBA_2"/>
    <property type="match status" value="1"/>
</dbReference>
<dbReference type="GeneID" id="182866"/>
<dbReference type="WormBase" id="C24H12.1">
    <property type="protein sequence ID" value="CE48899"/>
    <property type="gene ID" value="WBGene00016071"/>
</dbReference>
<evidence type="ECO:0000259" key="2">
    <source>
        <dbReference type="PROSITE" id="PS50181"/>
    </source>
</evidence>
<dbReference type="PaxDb" id="6239-C24H12.1"/>
<keyword evidence="4" id="KW-1185">Reference proteome</keyword>
<keyword evidence="1" id="KW-0472">Membrane</keyword>
<dbReference type="RefSeq" id="NP_493736.2">
    <property type="nucleotide sequence ID" value="NM_061335.7"/>
</dbReference>
<dbReference type="InParanoid" id="O17165"/>
<dbReference type="InterPro" id="IPR012885">
    <property type="entry name" value="F-box_Sdz-33"/>
</dbReference>
<dbReference type="AlphaFoldDB" id="O17165"/>
<evidence type="ECO:0000313" key="4">
    <source>
        <dbReference type="Proteomes" id="UP000001940"/>
    </source>
</evidence>
<dbReference type="PROSITE" id="PS50181">
    <property type="entry name" value="FBOX"/>
    <property type="match status" value="1"/>
</dbReference>
<sequence>MLLDYLLLLIITAFLIIAVIKIKLKKKPFHLRKLPHVAFRNVLNSMDINKVIDLSMKSTRFRRRLKQVNRKIFNLIIERYEIYSSKLGEDSWYRRIIVMETERDMQFAYHFMMNKARIEGYDWATHEDINDHISFFCTEYKKVNKSPCLSYGTSQELTKLLDILNGSFLIDHVELTMERDEIFGEFKSALSHPLFRKCHFVKLLGDDSYISTEDMEFILKNFDLKYGFSNNCLHRAGFNKKLWVNIPRLDFQNFFTDASLTVDELKMMNCERIRFDYLYGSSGVQLNKYVRYWLAGNMSKLRRFQLNFWNDRWTDDLWNGLPHSSEWNPKRRARFFYDDLEVVDCSKGRDIERSDGLLATVLIESRTMYFLI</sequence>
<keyword evidence="1" id="KW-1133">Transmembrane helix</keyword>
<dbReference type="CTD" id="182866"/>
<dbReference type="UCSC" id="C24H12.1">
    <property type="organism name" value="c. elegans"/>
</dbReference>
<dbReference type="InterPro" id="IPR001810">
    <property type="entry name" value="F-box_dom"/>
</dbReference>
<name>O17165_CAEEL</name>
<evidence type="ECO:0000313" key="5">
    <source>
        <dbReference type="WormBase" id="C24H12.1"/>
    </source>
</evidence>
<dbReference type="EMBL" id="BX284602">
    <property type="protein sequence ID" value="CCD62826.2"/>
    <property type="molecule type" value="Genomic_DNA"/>
</dbReference>